<dbReference type="RefSeq" id="WP_155873556.1">
    <property type="nucleotide sequence ID" value="NZ_CP168248.1"/>
</dbReference>
<gene>
    <name evidence="2" type="ORF">FRC0190_01698</name>
    <name evidence="1" type="ORF">P8T80_08865</name>
</gene>
<dbReference type="EMBL" id="LR738855">
    <property type="protein sequence ID" value="VZH85761.1"/>
    <property type="molecule type" value="Genomic_DNA"/>
</dbReference>
<reference evidence="2 3" key="1">
    <citation type="submission" date="2019-11" db="EMBL/GenBank/DDBJ databases">
        <authorList>
            <person name="Brisse S."/>
        </authorList>
    </citation>
    <scope>NUCLEOTIDE SEQUENCE [LARGE SCALE GENOMIC DNA]</scope>
    <source>
        <strain evidence="2">FRC0190</strain>
    </source>
</reference>
<accession>A0A6I8MDD9</accession>
<dbReference type="Proteomes" id="UP001265983">
    <property type="component" value="Unassembled WGS sequence"/>
</dbReference>
<evidence type="ECO:0000313" key="4">
    <source>
        <dbReference type="Proteomes" id="UP001265983"/>
    </source>
</evidence>
<dbReference type="AlphaFoldDB" id="A0A6I8MDD9"/>
<proteinExistence type="predicted"/>
<dbReference type="EMBL" id="JARUHM010000011">
    <property type="protein sequence ID" value="MDT9411487.1"/>
    <property type="molecule type" value="Genomic_DNA"/>
</dbReference>
<keyword evidence="4" id="KW-1185">Reference proteome</keyword>
<evidence type="ECO:0000313" key="1">
    <source>
        <dbReference type="EMBL" id="MDT9411487.1"/>
    </source>
</evidence>
<sequence length="135" mass="14125">MADNKIASMFLRGIAGAFILNTGIGKMNLPKEGAEYIHGMAVSGIPAVKNIDPQLFAKVISASEIGIGASLLLPVVPNKLAGLMLGTFSSGLLSMYFGEESNTEKDGIRPSQSGLPLAKDSWLFAIAGALLTMKK</sequence>
<dbReference type="Proteomes" id="UP000423525">
    <property type="component" value="Chromosome"/>
</dbReference>
<name>A0A6I8MDD9_9CORY</name>
<organism evidence="2 3">
    <name type="scientific">Corynebacterium rouxii</name>
    <dbReference type="NCBI Taxonomy" id="2719119"/>
    <lineage>
        <taxon>Bacteria</taxon>
        <taxon>Bacillati</taxon>
        <taxon>Actinomycetota</taxon>
        <taxon>Actinomycetes</taxon>
        <taxon>Mycobacteriales</taxon>
        <taxon>Corynebacteriaceae</taxon>
        <taxon>Corynebacterium</taxon>
    </lineage>
</organism>
<protein>
    <recommendedName>
        <fullName evidence="5">DoxX family membrane protein</fullName>
    </recommendedName>
</protein>
<evidence type="ECO:0000313" key="3">
    <source>
        <dbReference type="Proteomes" id="UP000423525"/>
    </source>
</evidence>
<reference evidence="1 4" key="2">
    <citation type="submission" date="2023-03" db="EMBL/GenBank/DDBJ databases">
        <title>Whole genome sequence of the first Corynebacterium rouxii strains isolated in Brazil: a recent member of Corynebacterium diphtheriae complex.</title>
        <authorList>
            <person name="Vieira V."/>
            <person name="Ramos J.N."/>
            <person name="Araujo M.R.B."/>
            <person name="Baio P.V."/>
            <person name="Sant'Anna L.O."/>
            <person name="Veras J.F.C."/>
            <person name="Vieira E.M.D."/>
            <person name="Sousa M.A.B."/>
            <person name="Camargo C.H."/>
            <person name="Sacchi C.T."/>
            <person name="Campos K.R."/>
            <person name="Santos M.B.N."/>
            <person name="Bokermann S."/>
            <person name="Alvim L.B."/>
            <person name="Santos L.S."/>
            <person name="Mattos-Guaraldi A.L."/>
        </authorList>
    </citation>
    <scope>NUCLEOTIDE SEQUENCE [LARGE SCALE GENOMIC DNA]</scope>
    <source>
        <strain evidence="1 4">70862</strain>
    </source>
</reference>
<dbReference type="KEGG" id="crf:FRC0190_01698"/>
<evidence type="ECO:0000313" key="2">
    <source>
        <dbReference type="EMBL" id="VZH85761.1"/>
    </source>
</evidence>
<evidence type="ECO:0008006" key="5">
    <source>
        <dbReference type="Google" id="ProtNLM"/>
    </source>
</evidence>